<evidence type="ECO:0000313" key="1">
    <source>
        <dbReference type="EMBL" id="CDZ92290.1"/>
    </source>
</evidence>
<dbReference type="OrthoDB" id="4478077at2"/>
<gene>
    <name evidence="1" type="ORF">RHRU231_930169</name>
</gene>
<proteinExistence type="predicted"/>
<dbReference type="Proteomes" id="UP000042997">
    <property type="component" value="Unassembled WGS sequence"/>
</dbReference>
<sequence length="114" mass="12585">MVDDLGNQTVVLTPRIKAKHNDFVDGPPVPYPGCAVQPVQSDERREDGQATESRWKLLAPPGFPERTTSVLTVVGIVDDAGRPRRLHVDGELQTHYDDEGTAVYVGGYLTEWRG</sequence>
<accession>A0A098BVN1</accession>
<protein>
    <submittedName>
        <fullName evidence="1">Uncharacterized protein</fullName>
    </submittedName>
</protein>
<dbReference type="RefSeq" id="WP_040275448.1">
    <property type="nucleotide sequence ID" value="NZ_JABFDS010000001.1"/>
</dbReference>
<evidence type="ECO:0000313" key="2">
    <source>
        <dbReference type="Proteomes" id="UP000042997"/>
    </source>
</evidence>
<dbReference type="EMBL" id="CCSD01000109">
    <property type="protein sequence ID" value="CDZ92290.1"/>
    <property type="molecule type" value="Genomic_DNA"/>
</dbReference>
<dbReference type="AlphaFoldDB" id="A0A098BVN1"/>
<name>A0A098BVN1_9NOCA</name>
<organism evidence="1 2">
    <name type="scientific">Rhodococcus ruber</name>
    <dbReference type="NCBI Taxonomy" id="1830"/>
    <lineage>
        <taxon>Bacteria</taxon>
        <taxon>Bacillati</taxon>
        <taxon>Actinomycetota</taxon>
        <taxon>Actinomycetes</taxon>
        <taxon>Mycobacteriales</taxon>
        <taxon>Nocardiaceae</taxon>
        <taxon>Rhodococcus</taxon>
    </lineage>
</organism>
<reference evidence="1 2" key="1">
    <citation type="journal article" date="2014" name="Genome Announc.">
        <title>Draft Genome Sequence of Propane- and Butane-Oxidizing Actinobacterium Rhodococcus ruber IEGM 231.</title>
        <authorList>
            <person name="Ivshina I.B."/>
            <person name="Kuyukina M.S."/>
            <person name="Krivoruchko A.V."/>
            <person name="Barbe V."/>
            <person name="Fischer C."/>
        </authorList>
    </citation>
    <scope>NUCLEOTIDE SEQUENCE [LARGE SCALE GENOMIC DNA]</scope>
</reference>